<reference evidence="2" key="1">
    <citation type="journal article" date="2023" name="Mol. Phylogenet. Evol.">
        <title>Genome-scale phylogeny and comparative genomics of the fungal order Sordariales.</title>
        <authorList>
            <person name="Hensen N."/>
            <person name="Bonometti L."/>
            <person name="Westerberg I."/>
            <person name="Brannstrom I.O."/>
            <person name="Guillou S."/>
            <person name="Cros-Aarteil S."/>
            <person name="Calhoun S."/>
            <person name="Haridas S."/>
            <person name="Kuo A."/>
            <person name="Mondo S."/>
            <person name="Pangilinan J."/>
            <person name="Riley R."/>
            <person name="LaButti K."/>
            <person name="Andreopoulos B."/>
            <person name="Lipzen A."/>
            <person name="Chen C."/>
            <person name="Yan M."/>
            <person name="Daum C."/>
            <person name="Ng V."/>
            <person name="Clum A."/>
            <person name="Steindorff A."/>
            <person name="Ohm R.A."/>
            <person name="Martin F."/>
            <person name="Silar P."/>
            <person name="Natvig D.O."/>
            <person name="Lalanne C."/>
            <person name="Gautier V."/>
            <person name="Ament-Velasquez S.L."/>
            <person name="Kruys A."/>
            <person name="Hutchinson M.I."/>
            <person name="Powell A.J."/>
            <person name="Barry K."/>
            <person name="Miller A.N."/>
            <person name="Grigoriev I.V."/>
            <person name="Debuchy R."/>
            <person name="Gladieux P."/>
            <person name="Hiltunen Thoren M."/>
            <person name="Johannesson H."/>
        </authorList>
    </citation>
    <scope>NUCLEOTIDE SEQUENCE</scope>
    <source>
        <strain evidence="2">PSN309</strain>
    </source>
</reference>
<reference evidence="2" key="2">
    <citation type="submission" date="2023-05" db="EMBL/GenBank/DDBJ databases">
        <authorList>
            <consortium name="Lawrence Berkeley National Laboratory"/>
            <person name="Steindorff A."/>
            <person name="Hensen N."/>
            <person name="Bonometti L."/>
            <person name="Westerberg I."/>
            <person name="Brannstrom I.O."/>
            <person name="Guillou S."/>
            <person name="Cros-Aarteil S."/>
            <person name="Calhoun S."/>
            <person name="Haridas S."/>
            <person name="Kuo A."/>
            <person name="Mondo S."/>
            <person name="Pangilinan J."/>
            <person name="Riley R."/>
            <person name="Labutti K."/>
            <person name="Andreopoulos B."/>
            <person name="Lipzen A."/>
            <person name="Chen C."/>
            <person name="Yanf M."/>
            <person name="Daum C."/>
            <person name="Ng V."/>
            <person name="Clum A."/>
            <person name="Ohm R."/>
            <person name="Martin F."/>
            <person name="Silar P."/>
            <person name="Natvig D."/>
            <person name="Lalanne C."/>
            <person name="Gautier V."/>
            <person name="Ament-Velasquez S.L."/>
            <person name="Kruys A."/>
            <person name="Hutchinson M.I."/>
            <person name="Powell A.J."/>
            <person name="Barry K."/>
            <person name="Miller A.N."/>
            <person name="Grigoriev I.V."/>
            <person name="Debuchy R."/>
            <person name="Gladieux P."/>
            <person name="Thoren M.H."/>
            <person name="Johannesson H."/>
        </authorList>
    </citation>
    <scope>NUCLEOTIDE SEQUENCE</scope>
    <source>
        <strain evidence="2">PSN309</strain>
    </source>
</reference>
<dbReference type="AlphaFoldDB" id="A0AAN7AGU2"/>
<proteinExistence type="predicted"/>
<dbReference type="EMBL" id="MU864451">
    <property type="protein sequence ID" value="KAK4185407.1"/>
    <property type="molecule type" value="Genomic_DNA"/>
</dbReference>
<feature type="compositionally biased region" description="Polar residues" evidence="1">
    <location>
        <begin position="11"/>
        <end position="28"/>
    </location>
</feature>
<comment type="caution">
    <text evidence="2">The sequence shown here is derived from an EMBL/GenBank/DDBJ whole genome shotgun (WGS) entry which is preliminary data.</text>
</comment>
<organism evidence="2 3">
    <name type="scientific">Podospora australis</name>
    <dbReference type="NCBI Taxonomy" id="1536484"/>
    <lineage>
        <taxon>Eukaryota</taxon>
        <taxon>Fungi</taxon>
        <taxon>Dikarya</taxon>
        <taxon>Ascomycota</taxon>
        <taxon>Pezizomycotina</taxon>
        <taxon>Sordariomycetes</taxon>
        <taxon>Sordariomycetidae</taxon>
        <taxon>Sordariales</taxon>
        <taxon>Podosporaceae</taxon>
        <taxon>Podospora</taxon>
    </lineage>
</organism>
<feature type="region of interest" description="Disordered" evidence="1">
    <location>
        <begin position="1"/>
        <end position="33"/>
    </location>
</feature>
<evidence type="ECO:0000256" key="1">
    <source>
        <dbReference type="SAM" id="MobiDB-lite"/>
    </source>
</evidence>
<protein>
    <submittedName>
        <fullName evidence="2">Uncharacterized protein</fullName>
    </submittedName>
</protein>
<dbReference type="Proteomes" id="UP001302126">
    <property type="component" value="Unassembled WGS sequence"/>
</dbReference>
<dbReference type="SUPFAM" id="SSF88697">
    <property type="entry name" value="PUA domain-like"/>
    <property type="match status" value="1"/>
</dbReference>
<evidence type="ECO:0000313" key="3">
    <source>
        <dbReference type="Proteomes" id="UP001302126"/>
    </source>
</evidence>
<gene>
    <name evidence="2" type="ORF">QBC35DRAFT_503775</name>
</gene>
<keyword evidence="3" id="KW-1185">Reference proteome</keyword>
<accession>A0AAN7AGU2</accession>
<sequence length="175" mass="20095">MPASRKRKSSPTKINPSNQPAVNGNSSDGPADAILAMQDPYMDQIIPGQKTYESRKYRLQPSVQRVWFCRVAPHSAITHISEILPARTRDADKPLEEDGLGNREFNTHDKDWRGYEYAYRILTLYELNDPIPLSEMRGKYGFKGAPRAVLYVPREMAEDVIWDEQIKILDRCKDV</sequence>
<dbReference type="InterPro" id="IPR015947">
    <property type="entry name" value="PUA-like_sf"/>
</dbReference>
<name>A0AAN7AGU2_9PEZI</name>
<feature type="compositionally biased region" description="Basic residues" evidence="1">
    <location>
        <begin position="1"/>
        <end position="10"/>
    </location>
</feature>
<evidence type="ECO:0000313" key="2">
    <source>
        <dbReference type="EMBL" id="KAK4185407.1"/>
    </source>
</evidence>